<feature type="region of interest" description="Disordered" evidence="3">
    <location>
        <begin position="1"/>
        <end position="25"/>
    </location>
</feature>
<evidence type="ECO:0000256" key="3">
    <source>
        <dbReference type="SAM" id="MobiDB-lite"/>
    </source>
</evidence>
<evidence type="ECO:0000259" key="4">
    <source>
        <dbReference type="Pfam" id="PF13359"/>
    </source>
</evidence>
<feature type="domain" description="DDE Tnp4" evidence="4">
    <location>
        <begin position="51"/>
        <end position="220"/>
    </location>
</feature>
<proteinExistence type="predicted"/>
<comment type="caution">
    <text evidence="6">The sequence shown here is derived from an EMBL/GenBank/DDBJ whole genome shotgun (WGS) entry which is preliminary data.</text>
</comment>
<dbReference type="Proteomes" id="UP000682733">
    <property type="component" value="Unassembled WGS sequence"/>
</dbReference>
<evidence type="ECO:0000313" key="6">
    <source>
        <dbReference type="EMBL" id="CAF4233544.1"/>
    </source>
</evidence>
<comment type="cofactor">
    <cofactor evidence="1">
        <name>a divalent metal cation</name>
        <dbReference type="ChEBI" id="CHEBI:60240"/>
    </cofactor>
</comment>
<dbReference type="EMBL" id="CAJNOK010028554">
    <property type="protein sequence ID" value="CAF1436292.1"/>
    <property type="molecule type" value="Genomic_DNA"/>
</dbReference>
<dbReference type="Proteomes" id="UP000677228">
    <property type="component" value="Unassembled WGS sequence"/>
</dbReference>
<evidence type="ECO:0000313" key="5">
    <source>
        <dbReference type="EMBL" id="CAF1436292.1"/>
    </source>
</evidence>
<evidence type="ECO:0000256" key="2">
    <source>
        <dbReference type="ARBA" id="ARBA00022723"/>
    </source>
</evidence>
<evidence type="ECO:0000256" key="1">
    <source>
        <dbReference type="ARBA" id="ARBA00001968"/>
    </source>
</evidence>
<sequence length="287" mass="32771">MRHSRSVKSGTDDSNIEMDTETRENETVTISSVGLQATSSSSDGDGVVIILDATYIYTEKPGNNIVQRRFFSLHKGRSLIKPMMIVASDGYIISSIGSYLADYYNNDANITRHILDTNEENILDWLQEKDTFVVDRGFRDVLPQIKAFGYNVYIPLFLPKNQKQFSTSEANSNRFVTKVRFVIECVNGRIKQWRFFNNVVPNSSLPFAHEYFSIVCSLINAFRPPFVQDTSAHEEIAREMQKKRDEKNKLLSKLNDKGFMKAKKWTSLKASDAAVDFLSFQKKSSKN</sequence>
<dbReference type="EMBL" id="CAJOBA010050353">
    <property type="protein sequence ID" value="CAF4233544.1"/>
    <property type="molecule type" value="Genomic_DNA"/>
</dbReference>
<dbReference type="AlphaFoldDB" id="A0A8S2SIW6"/>
<dbReference type="Pfam" id="PF13359">
    <property type="entry name" value="DDE_Tnp_4"/>
    <property type="match status" value="1"/>
</dbReference>
<gene>
    <name evidence="5" type="ORF">OVA965_LOCUS34256</name>
    <name evidence="6" type="ORF">TMI583_LOCUS35173</name>
</gene>
<dbReference type="PANTHER" id="PTHR23080">
    <property type="entry name" value="THAP DOMAIN PROTEIN"/>
    <property type="match status" value="1"/>
</dbReference>
<evidence type="ECO:0000313" key="7">
    <source>
        <dbReference type="Proteomes" id="UP000682733"/>
    </source>
</evidence>
<dbReference type="InterPro" id="IPR027806">
    <property type="entry name" value="HARBI1_dom"/>
</dbReference>
<protein>
    <recommendedName>
        <fullName evidence="4">DDE Tnp4 domain-containing protein</fullName>
    </recommendedName>
</protein>
<organism evidence="6 7">
    <name type="scientific">Didymodactylos carnosus</name>
    <dbReference type="NCBI Taxonomy" id="1234261"/>
    <lineage>
        <taxon>Eukaryota</taxon>
        <taxon>Metazoa</taxon>
        <taxon>Spiralia</taxon>
        <taxon>Gnathifera</taxon>
        <taxon>Rotifera</taxon>
        <taxon>Eurotatoria</taxon>
        <taxon>Bdelloidea</taxon>
        <taxon>Philodinida</taxon>
        <taxon>Philodinidae</taxon>
        <taxon>Didymodactylos</taxon>
    </lineage>
</organism>
<accession>A0A8S2SIW6</accession>
<reference evidence="6" key="1">
    <citation type="submission" date="2021-02" db="EMBL/GenBank/DDBJ databases">
        <authorList>
            <person name="Nowell W R."/>
        </authorList>
    </citation>
    <scope>NUCLEOTIDE SEQUENCE</scope>
</reference>
<keyword evidence="2" id="KW-0479">Metal-binding</keyword>
<name>A0A8S2SIW6_9BILA</name>
<dbReference type="GO" id="GO:0046872">
    <property type="term" value="F:metal ion binding"/>
    <property type="evidence" value="ECO:0007669"/>
    <property type="project" value="UniProtKB-KW"/>
</dbReference>